<protein>
    <recommendedName>
        <fullName evidence="8">Alpha-galactosidase</fullName>
        <ecNumber evidence="8">3.2.1.22</ecNumber>
    </recommendedName>
    <alternativeName>
        <fullName evidence="8">Melibiase</fullName>
    </alternativeName>
</protein>
<dbReference type="SUPFAM" id="SSF81296">
    <property type="entry name" value="E set domains"/>
    <property type="match status" value="3"/>
</dbReference>
<dbReference type="CDD" id="cd14792">
    <property type="entry name" value="GH27"/>
    <property type="match status" value="1"/>
</dbReference>
<organism evidence="11 12">
    <name type="scientific">Paenibacillus roseus</name>
    <dbReference type="NCBI Taxonomy" id="2798579"/>
    <lineage>
        <taxon>Bacteria</taxon>
        <taxon>Bacillati</taxon>
        <taxon>Bacillota</taxon>
        <taxon>Bacilli</taxon>
        <taxon>Bacillales</taxon>
        <taxon>Paenibacillaceae</taxon>
        <taxon>Paenibacillus</taxon>
    </lineage>
</organism>
<evidence type="ECO:0000256" key="3">
    <source>
        <dbReference type="ARBA" id="ARBA00022801"/>
    </source>
</evidence>
<evidence type="ECO:0000256" key="1">
    <source>
        <dbReference type="ARBA" id="ARBA00009743"/>
    </source>
</evidence>
<keyword evidence="4" id="KW-0136">Cellulose degradation</keyword>
<dbReference type="InterPro" id="IPR002241">
    <property type="entry name" value="Glyco_hydro_27"/>
</dbReference>
<reference evidence="11" key="1">
    <citation type="submission" date="2020-12" db="EMBL/GenBank/DDBJ databases">
        <authorList>
            <person name="Huq M.A."/>
        </authorList>
    </citation>
    <scope>NUCLEOTIDE SEQUENCE</scope>
    <source>
        <strain evidence="11">MAHUQ-46</strain>
    </source>
</reference>
<dbReference type="Gene3D" id="2.60.40.1180">
    <property type="entry name" value="Golgi alpha-mannosidase II"/>
    <property type="match status" value="1"/>
</dbReference>
<dbReference type="Gene3D" id="2.60.40.10">
    <property type="entry name" value="Immunoglobulins"/>
    <property type="match status" value="3"/>
</dbReference>
<dbReference type="GO" id="GO:0004557">
    <property type="term" value="F:alpha-galactosidase activity"/>
    <property type="evidence" value="ECO:0007669"/>
    <property type="project" value="UniProtKB-EC"/>
</dbReference>
<evidence type="ECO:0000313" key="12">
    <source>
        <dbReference type="Proteomes" id="UP000640274"/>
    </source>
</evidence>
<evidence type="ECO:0000256" key="9">
    <source>
        <dbReference type="SAM" id="MobiDB-lite"/>
    </source>
</evidence>
<feature type="domain" description="SLH" evidence="10">
    <location>
        <begin position="1417"/>
        <end position="1480"/>
    </location>
</feature>
<dbReference type="RefSeq" id="WP_199018306.1">
    <property type="nucleotide sequence ID" value="NZ_JAELUP010000013.1"/>
</dbReference>
<comment type="similarity">
    <text evidence="1 8">Belongs to the glycosyl hydrolase 27 family.</text>
</comment>
<sequence length="1559" mass="171650">MLKRHVKRSLLCLIASIVLWAQIALIVPVNQVAEAAQNGLAQKPLMGWSSYSLQVYDGPGNWTSAEKIKKQSDAMKKTLQPFGYEYINIDAGWNGDMDEYARPIPNENLYPNGFQEVIDYVHNNGQKIGVYFIPGVSKHVYYDESIKVYGHPECSVKDTVYLDANKKPVIMDLWDSYTYKMDFSNPCSQKYIDSIGDLLGGWGIDFVKFDSVTPGSGENNLDRDAREDVKAWHTALSRHNIWLELSWAVDPNYADWWRKYSNGWRIHWDVEAYSHEKGMVEWANIARLFPMTAIYWREAGPGGWNDFDSLNVGNGKTSGLTKDERRTATTFWAVSAAQFYIGDDISNLDDLGLELLTNPEVIAVNQAGMPARPVSMATDQQVWYSNNGDGTFNVALFNLSSKEASVTVNWSDIGLDGSASVRDLWSRQELGTFQTGFTDAKIEPHASRLFKVTAKGGKATVNNDNTGLRYSWEKQGDTYVEHWVRNDDNEKAAASQKLEVTLSDTSAAGALASREQAVNENADSSNVVNEDPSYQILINDTNPNIQYSNGWNHNGNRSFGNHNRDVHFTDGSGNYFTYTFKGTGIEYVTEEDRGVSKFQVYIDDVDQGEFTTNNPEKQNIPMKVGFAIADLPDGVHTIKVVNNENKYLLLDALRVTTSSLLGTPSANSFDKNDPKDIKIPLPFASESLVSIKNGTKTLTKNTDYTLQDSEVALKSNYFMQQDALQPVNLTFEFAEGATQSLSIAIIGTSISPTDLSFDKASWNQTDLAVNLLLTGDDSLTGIKKGTSPLVNDTDYQIADNIVTISKNYLATLPLGLNELSFEFKNRTPLPLKITVTNSAAPGRYAMVNNTDSSISFSGKWFYNGGRSGNYEKDVHWTETQGSSYSYRFKGTGIDVITEKDKGMGKLEVFIDGQSKGIIDPSDPNASNEPMYTAFSISGLPYGKHTIKVVSLEKARFAVLDAFRIHLPSLLEETIVKYDKASNEGFNVSFIEDIDLLTKVNNGSQVLVEGTDYTIAGNQVKILPSYLNSQPNGKLNLTFNFAGDYFDDVHETSKKGAYFEYTFKGNGIELLFPTGPKQGKMDIYMDGVLKQTVDAHSEKRTLTKSLFSINGLSNGFHTLKVVNASDALMLVDKLIFNTPKPQLPGADNGGNNGGGGFGGGGNDSSSIVKRNKQSDGSYKDEVGLTENIVKSLIAKQAGSKSLVVDIPDEKDEASLTSIAIDKEAVKQLTQSNLDLVLNTANAAIMIPNTSLKNVNEAVTFKVVPVKSEERIKEIAQRANAKSFSADAWNGAEVVLNGRPVDIETNLQNHEVKLVLPLQDEKPSQADSKRLGAYIEHSDGTKERTKGSLTTHGSRSAVQIDTTKFSTFVPVKSKSISPDHTGPYIQGFQGELFKPSKVMTRAEIATILSRIFNGESGNSTNSYSDVKSGYWAEKAIHQATELGLMKGFSNGTFKPEQPITRAEMAALISRAMNLSESGKGFKDIAGTWAEKEIKAVQSAGYINGYQDGTFRPNQSLTRAEAVAIINRVIGLKVADVDQSPWKDVPVSHWAARDIIAASLKP</sequence>
<dbReference type="Proteomes" id="UP000640274">
    <property type="component" value="Unassembled WGS sequence"/>
</dbReference>
<keyword evidence="2" id="KW-0732">Signal</keyword>
<dbReference type="InterPro" id="IPR013785">
    <property type="entry name" value="Aldolase_TIM"/>
</dbReference>
<dbReference type="PRINTS" id="PR00740">
    <property type="entry name" value="GLHYDRLASE27"/>
</dbReference>
<keyword evidence="7" id="KW-0624">Polysaccharide degradation</keyword>
<evidence type="ECO:0000256" key="7">
    <source>
        <dbReference type="ARBA" id="ARBA00023326"/>
    </source>
</evidence>
<keyword evidence="12" id="KW-1185">Reference proteome</keyword>
<feature type="domain" description="SLH" evidence="10">
    <location>
        <begin position="1481"/>
        <end position="1537"/>
    </location>
</feature>
<dbReference type="PANTHER" id="PTHR11452">
    <property type="entry name" value="ALPHA-GALACTOSIDASE/ALPHA-N-ACETYLGALACTOSAMINIDASE"/>
    <property type="match status" value="1"/>
</dbReference>
<keyword evidence="3 8" id="KW-0378">Hydrolase</keyword>
<dbReference type="InterPro" id="IPR013783">
    <property type="entry name" value="Ig-like_fold"/>
</dbReference>
<gene>
    <name evidence="11" type="ORF">JFN88_05405</name>
</gene>
<name>A0A934MPD2_9BACL</name>
<dbReference type="InterPro" id="IPR005102">
    <property type="entry name" value="Carbo-bd_X2"/>
</dbReference>
<proteinExistence type="inferred from homology"/>
<dbReference type="Pfam" id="PF03442">
    <property type="entry name" value="CBM_X2"/>
    <property type="match status" value="3"/>
</dbReference>
<dbReference type="Pfam" id="PF17801">
    <property type="entry name" value="Melibiase_C"/>
    <property type="match status" value="1"/>
</dbReference>
<dbReference type="InterPro" id="IPR017853">
    <property type="entry name" value="GH"/>
</dbReference>
<dbReference type="InterPro" id="IPR014756">
    <property type="entry name" value="Ig_E-set"/>
</dbReference>
<dbReference type="Gene3D" id="2.60.120.260">
    <property type="entry name" value="Galactose-binding domain-like"/>
    <property type="match status" value="3"/>
</dbReference>
<evidence type="ECO:0000256" key="2">
    <source>
        <dbReference type="ARBA" id="ARBA00022729"/>
    </source>
</evidence>
<evidence type="ECO:0000256" key="5">
    <source>
        <dbReference type="ARBA" id="ARBA00023277"/>
    </source>
</evidence>
<dbReference type="InterPro" id="IPR041233">
    <property type="entry name" value="Melibiase_C"/>
</dbReference>
<comment type="catalytic activity">
    <reaction evidence="8">
        <text>Hydrolysis of terminal, non-reducing alpha-D-galactose residues in alpha-D-galactosides, including galactose oligosaccharides, galactomannans and galactolipids.</text>
        <dbReference type="EC" id="3.2.1.22"/>
    </reaction>
</comment>
<dbReference type="InterPro" id="IPR013780">
    <property type="entry name" value="Glyco_hydro_b"/>
</dbReference>
<evidence type="ECO:0000259" key="10">
    <source>
        <dbReference type="PROSITE" id="PS51272"/>
    </source>
</evidence>
<dbReference type="PANTHER" id="PTHR11452:SF75">
    <property type="entry name" value="ALPHA-GALACTOSIDASE MEL1"/>
    <property type="match status" value="1"/>
</dbReference>
<evidence type="ECO:0000256" key="6">
    <source>
        <dbReference type="ARBA" id="ARBA00023295"/>
    </source>
</evidence>
<evidence type="ECO:0000256" key="4">
    <source>
        <dbReference type="ARBA" id="ARBA00023001"/>
    </source>
</evidence>
<keyword evidence="8" id="KW-1015">Disulfide bond</keyword>
<evidence type="ECO:0000313" key="11">
    <source>
        <dbReference type="EMBL" id="MBJ6360758.1"/>
    </source>
</evidence>
<dbReference type="Pfam" id="PF00395">
    <property type="entry name" value="SLH"/>
    <property type="match status" value="2"/>
</dbReference>
<dbReference type="SUPFAM" id="SSF51445">
    <property type="entry name" value="(Trans)glycosidases"/>
    <property type="match status" value="1"/>
</dbReference>
<dbReference type="InterPro" id="IPR001119">
    <property type="entry name" value="SLH_dom"/>
</dbReference>
<feature type="region of interest" description="Disordered" evidence="9">
    <location>
        <begin position="1141"/>
        <end position="1178"/>
    </location>
</feature>
<dbReference type="SUPFAM" id="SSF51011">
    <property type="entry name" value="Glycosyl hydrolase domain"/>
    <property type="match status" value="1"/>
</dbReference>
<dbReference type="Gene3D" id="3.20.20.70">
    <property type="entry name" value="Aldolase class I"/>
    <property type="match status" value="1"/>
</dbReference>
<comment type="caution">
    <text evidence="11">The sequence shown here is derived from an EMBL/GenBank/DDBJ whole genome shotgun (WGS) entry which is preliminary data.</text>
</comment>
<dbReference type="GO" id="GO:0030245">
    <property type="term" value="P:cellulose catabolic process"/>
    <property type="evidence" value="ECO:0007669"/>
    <property type="project" value="UniProtKB-KW"/>
</dbReference>
<accession>A0A934MPD2</accession>
<dbReference type="Pfam" id="PF16499">
    <property type="entry name" value="Melibiase_2"/>
    <property type="match status" value="2"/>
</dbReference>
<dbReference type="EMBL" id="JAELUP010000013">
    <property type="protein sequence ID" value="MBJ6360758.1"/>
    <property type="molecule type" value="Genomic_DNA"/>
</dbReference>
<dbReference type="PROSITE" id="PS51272">
    <property type="entry name" value="SLH"/>
    <property type="match status" value="2"/>
</dbReference>
<keyword evidence="5" id="KW-0119">Carbohydrate metabolism</keyword>
<feature type="compositionally biased region" description="Gly residues" evidence="9">
    <location>
        <begin position="1146"/>
        <end position="1161"/>
    </location>
</feature>
<dbReference type="EC" id="3.2.1.22" evidence="8"/>
<keyword evidence="6 8" id="KW-0326">Glycosidase</keyword>
<evidence type="ECO:0000256" key="8">
    <source>
        <dbReference type="RuleBase" id="RU361168"/>
    </source>
</evidence>